<dbReference type="FunFam" id="1.10.3370.10:FF:000001">
    <property type="entry name" value="Preprotein translocase subunit SecY"/>
    <property type="match status" value="1"/>
</dbReference>
<accession>A0A2H0U8T8</accession>
<feature type="transmembrane region" description="Helical" evidence="10">
    <location>
        <begin position="117"/>
        <end position="136"/>
    </location>
</feature>
<comment type="function">
    <text evidence="10">The central subunit of the protein translocation channel SecYEG. Consists of two halves formed by TMs 1-5 and 6-10. These two domains form a lateral gate at the front which open onto the bilayer between TMs 2 and 7, and are clamped together by SecE at the back. The channel is closed by both a pore ring composed of hydrophobic SecY resides and a short helix (helix 2A) on the extracellular side of the membrane which forms a plug. The plug probably moves laterally to allow the channel to open. The ring and the pore may move independently.</text>
</comment>
<sequence>MFETFIRKLKMVLADEVLRRRVLFVLGALVVFRILAAIPIPSIDASALAAFLAGNQFFGLLNIFSGGGLSNLSIVMLGVGPYITAAIVMQLMTVLSPRLKAMYQEEGDAGRMRFMQYSRYLTLPMAVFQAFAFLLLLRQNGVIPPLDLFTTLTNVLVIAAGSMLLMWIGELITEFGVGNGVSLIIFAGIVAVIPTQLAQLAFTFEISQLPTYIAFAAMAVVITAGVVYIAEAERPIPVTYARRVRGQRVLGGISTYLPIRVNQAGVMPIIFALSLLLFPQMVATFLAGADIAYLSRGAGAVANALNSQWVYGALYFGLVFVFTYFYTAITFEPNQIAKNLQKNGAFIPGVRPGGTTAEYLGNIITRITLVGALFLGCIAVLPIILQGVTGITTVTIGGTALLIVVSVVLDVVKKIDAQTSIREY</sequence>
<feature type="transmembrane region" description="Helical" evidence="10">
    <location>
        <begin position="148"/>
        <end position="168"/>
    </location>
</feature>
<dbReference type="Pfam" id="PF00344">
    <property type="entry name" value="SecY"/>
    <property type="match status" value="1"/>
</dbReference>
<reference evidence="13" key="1">
    <citation type="submission" date="2017-09" db="EMBL/GenBank/DDBJ databases">
        <title>Depth-based differentiation of microbial function through sediment-hosted aquifers and enrichment of novel symbionts in the deep terrestrial subsurface.</title>
        <authorList>
            <person name="Probst A.J."/>
            <person name="Ladd B."/>
            <person name="Jarett J.K."/>
            <person name="Geller-Mcgrath D.E."/>
            <person name="Sieber C.M.K."/>
            <person name="Emerson J.B."/>
            <person name="Anantharaman K."/>
            <person name="Thomas B.C."/>
            <person name="Malmstrom R."/>
            <person name="Stieglmeier M."/>
            <person name="Klingl A."/>
            <person name="Woyke T."/>
            <person name="Ryan C.M."/>
            <person name="Banfield J.F."/>
        </authorList>
    </citation>
    <scope>NUCLEOTIDE SEQUENCE [LARGE SCALE GENOMIC DNA]</scope>
</reference>
<feature type="transmembrane region" description="Helical" evidence="10">
    <location>
        <begin position="367"/>
        <end position="385"/>
    </location>
</feature>
<evidence type="ECO:0000256" key="9">
    <source>
        <dbReference type="ARBA" id="ARBA00039733"/>
    </source>
</evidence>
<dbReference type="EMBL" id="PFBM01000005">
    <property type="protein sequence ID" value="PIR82800.1"/>
    <property type="molecule type" value="Genomic_DNA"/>
</dbReference>
<dbReference type="GO" id="GO:0006605">
    <property type="term" value="P:protein targeting"/>
    <property type="evidence" value="ECO:0007669"/>
    <property type="project" value="UniProtKB-UniRule"/>
</dbReference>
<keyword evidence="3 10" id="KW-0813">Transport</keyword>
<protein>
    <recommendedName>
        <fullName evidence="9 10">Protein translocase subunit SecY</fullName>
    </recommendedName>
</protein>
<proteinExistence type="inferred from homology"/>
<evidence type="ECO:0000256" key="1">
    <source>
        <dbReference type="ARBA" id="ARBA00004141"/>
    </source>
</evidence>
<feature type="transmembrane region" description="Helical" evidence="10">
    <location>
        <begin position="209"/>
        <end position="230"/>
    </location>
</feature>
<dbReference type="InterPro" id="IPR026593">
    <property type="entry name" value="SecY"/>
</dbReference>
<gene>
    <name evidence="10" type="primary">secY</name>
    <name evidence="12" type="ORF">COU20_00530</name>
</gene>
<dbReference type="Gene3D" id="1.10.3370.10">
    <property type="entry name" value="SecY subunit domain"/>
    <property type="match status" value="1"/>
</dbReference>
<dbReference type="NCBIfam" id="TIGR00967">
    <property type="entry name" value="3a0501s007"/>
    <property type="match status" value="1"/>
</dbReference>
<dbReference type="AlphaFoldDB" id="A0A2H0U8T8"/>
<feature type="transmembrane region" description="Helical" evidence="10">
    <location>
        <begin position="269"/>
        <end position="289"/>
    </location>
</feature>
<dbReference type="GO" id="GO:0043952">
    <property type="term" value="P:protein transport by the Sec complex"/>
    <property type="evidence" value="ECO:0007669"/>
    <property type="project" value="UniProtKB-UniRule"/>
</dbReference>
<comment type="subcellular location">
    <subcellularLocation>
        <location evidence="10">Cell membrane</location>
        <topology evidence="10">Multi-pass membrane protein</topology>
    </subcellularLocation>
    <subcellularLocation>
        <location evidence="1">Membrane</location>
        <topology evidence="1">Multi-pass membrane protein</topology>
    </subcellularLocation>
</comment>
<organism evidence="12 13">
    <name type="scientific">Candidatus Kaiserbacteria bacterium CG10_big_fil_rev_8_21_14_0_10_59_10</name>
    <dbReference type="NCBI Taxonomy" id="1974612"/>
    <lineage>
        <taxon>Bacteria</taxon>
        <taxon>Candidatus Kaiseribacteriota</taxon>
    </lineage>
</organism>
<dbReference type="GO" id="GO:0005886">
    <property type="term" value="C:plasma membrane"/>
    <property type="evidence" value="ECO:0007669"/>
    <property type="project" value="UniProtKB-SubCell"/>
</dbReference>
<feature type="transmembrane region" description="Helical" evidence="10">
    <location>
        <begin position="74"/>
        <end position="96"/>
    </location>
</feature>
<dbReference type="Proteomes" id="UP000231379">
    <property type="component" value="Unassembled WGS sequence"/>
</dbReference>
<dbReference type="SUPFAM" id="SSF103491">
    <property type="entry name" value="Preprotein translocase SecY subunit"/>
    <property type="match status" value="1"/>
</dbReference>
<evidence type="ECO:0000313" key="13">
    <source>
        <dbReference type="Proteomes" id="UP000231379"/>
    </source>
</evidence>
<dbReference type="PIRSF" id="PIRSF004557">
    <property type="entry name" value="SecY"/>
    <property type="match status" value="1"/>
</dbReference>
<dbReference type="HAMAP" id="MF_01465">
    <property type="entry name" value="SecY"/>
    <property type="match status" value="1"/>
</dbReference>
<evidence type="ECO:0000256" key="4">
    <source>
        <dbReference type="ARBA" id="ARBA00022692"/>
    </source>
</evidence>
<feature type="transmembrane region" description="Helical" evidence="10">
    <location>
        <begin position="391"/>
        <end position="412"/>
    </location>
</feature>
<dbReference type="GO" id="GO:0065002">
    <property type="term" value="P:intracellular protein transmembrane transport"/>
    <property type="evidence" value="ECO:0007669"/>
    <property type="project" value="UniProtKB-UniRule"/>
</dbReference>
<dbReference type="InterPro" id="IPR023201">
    <property type="entry name" value="SecY_dom_sf"/>
</dbReference>
<dbReference type="PANTHER" id="PTHR10906">
    <property type="entry name" value="SECY/SEC61-ALPHA FAMILY MEMBER"/>
    <property type="match status" value="1"/>
</dbReference>
<keyword evidence="10" id="KW-1003">Cell membrane</keyword>
<comment type="caution">
    <text evidence="12">The sequence shown here is derived from an EMBL/GenBank/DDBJ whole genome shotgun (WGS) entry which is preliminary data.</text>
</comment>
<dbReference type="InterPro" id="IPR030659">
    <property type="entry name" value="SecY_CS"/>
</dbReference>
<evidence type="ECO:0000256" key="10">
    <source>
        <dbReference type="HAMAP-Rule" id="MF_01465"/>
    </source>
</evidence>
<evidence type="ECO:0000256" key="8">
    <source>
        <dbReference type="ARBA" id="ARBA00023136"/>
    </source>
</evidence>
<keyword evidence="6 10" id="KW-1133">Transmembrane helix</keyword>
<evidence type="ECO:0000256" key="3">
    <source>
        <dbReference type="ARBA" id="ARBA00022448"/>
    </source>
</evidence>
<evidence type="ECO:0000256" key="11">
    <source>
        <dbReference type="RuleBase" id="RU004349"/>
    </source>
</evidence>
<dbReference type="PRINTS" id="PR00303">
    <property type="entry name" value="SECYTRNLCASE"/>
</dbReference>
<evidence type="ECO:0000256" key="7">
    <source>
        <dbReference type="ARBA" id="ARBA00023010"/>
    </source>
</evidence>
<comment type="similarity">
    <text evidence="2 10 11">Belongs to the SecY/SEC61-alpha family.</text>
</comment>
<dbReference type="PROSITE" id="PS00756">
    <property type="entry name" value="SECY_2"/>
    <property type="match status" value="1"/>
</dbReference>
<keyword evidence="8 10" id="KW-0472">Membrane</keyword>
<keyword evidence="4 10" id="KW-0812">Transmembrane</keyword>
<feature type="transmembrane region" description="Helical" evidence="10">
    <location>
        <begin position="175"/>
        <end position="197"/>
    </location>
</feature>
<keyword evidence="7 10" id="KW-0811">Translocation</keyword>
<evidence type="ECO:0000256" key="6">
    <source>
        <dbReference type="ARBA" id="ARBA00022989"/>
    </source>
</evidence>
<comment type="subunit">
    <text evidence="10">Component of the Sec protein translocase complex. Heterotrimer consisting of SecY, SecE and SecG subunits. The heterotrimers can form oligomers, although 1 heterotrimer is thought to be able to translocate proteins. Interacts with the ribosome. Interacts with SecDF, and other proteins may be involved. Interacts with SecA.</text>
</comment>
<feature type="transmembrane region" description="Helical" evidence="10">
    <location>
        <begin position="21"/>
        <end position="54"/>
    </location>
</feature>
<name>A0A2H0U8T8_9BACT</name>
<keyword evidence="5 10" id="KW-0653">Protein transport</keyword>
<feature type="transmembrane region" description="Helical" evidence="10">
    <location>
        <begin position="309"/>
        <end position="329"/>
    </location>
</feature>
<dbReference type="InterPro" id="IPR002208">
    <property type="entry name" value="SecY/SEC61-alpha"/>
</dbReference>
<evidence type="ECO:0000256" key="2">
    <source>
        <dbReference type="ARBA" id="ARBA00005751"/>
    </source>
</evidence>
<evidence type="ECO:0000313" key="12">
    <source>
        <dbReference type="EMBL" id="PIR82800.1"/>
    </source>
</evidence>
<evidence type="ECO:0000256" key="5">
    <source>
        <dbReference type="ARBA" id="ARBA00022927"/>
    </source>
</evidence>